<dbReference type="RefSeq" id="WP_164454633.1">
    <property type="nucleotide sequence ID" value="NZ_JAAIJQ010000074.1"/>
</dbReference>
<dbReference type="EMBL" id="JAAIJQ010000074">
    <property type="protein sequence ID" value="NEV64101.1"/>
    <property type="molecule type" value="Genomic_DNA"/>
</dbReference>
<proteinExistence type="predicted"/>
<organism evidence="1 2">
    <name type="scientific">Thiorhodococcus minor</name>
    <dbReference type="NCBI Taxonomy" id="57489"/>
    <lineage>
        <taxon>Bacteria</taxon>
        <taxon>Pseudomonadati</taxon>
        <taxon>Pseudomonadota</taxon>
        <taxon>Gammaproteobacteria</taxon>
        <taxon>Chromatiales</taxon>
        <taxon>Chromatiaceae</taxon>
        <taxon>Thiorhodococcus</taxon>
    </lineage>
</organism>
<evidence type="ECO:0000313" key="2">
    <source>
        <dbReference type="Proteomes" id="UP000483379"/>
    </source>
</evidence>
<keyword evidence="2" id="KW-1185">Reference proteome</keyword>
<gene>
    <name evidence="1" type="ORF">G3446_19805</name>
</gene>
<dbReference type="Proteomes" id="UP000483379">
    <property type="component" value="Unassembled WGS sequence"/>
</dbReference>
<reference evidence="1 2" key="1">
    <citation type="submission" date="2020-02" db="EMBL/GenBank/DDBJ databases">
        <title>Genome sequences of Thiorhodococcus mannitoliphagus and Thiorhodococcus minor, purple sulfur photosynthetic bacteria in the gammaproteobacterial family, Chromatiaceae.</title>
        <authorList>
            <person name="Aviles F.A."/>
            <person name="Meyer T.E."/>
            <person name="Kyndt J.A."/>
        </authorList>
    </citation>
    <scope>NUCLEOTIDE SEQUENCE [LARGE SCALE GENOMIC DNA]</scope>
    <source>
        <strain evidence="1 2">DSM 11518</strain>
    </source>
</reference>
<dbReference type="AlphaFoldDB" id="A0A6M0K4B0"/>
<comment type="caution">
    <text evidence="1">The sequence shown here is derived from an EMBL/GenBank/DDBJ whole genome shotgun (WGS) entry which is preliminary data.</text>
</comment>
<name>A0A6M0K4B0_9GAMM</name>
<sequence>MKHAHPALRALAAPQVLPDAATHAQLSHVQAQAKEACFVAISSRCLRRAGGRDPAGALLLPKLAVGSLSMSLRLGEAKRAIRCFNGAMARRLPKTAQAMEDGFRIHRRLHATLEGIPS</sequence>
<evidence type="ECO:0000313" key="1">
    <source>
        <dbReference type="EMBL" id="NEV64101.1"/>
    </source>
</evidence>
<protein>
    <submittedName>
        <fullName evidence="1">Uncharacterized protein</fullName>
    </submittedName>
</protein>
<accession>A0A6M0K4B0</accession>